<reference evidence="7 8" key="1">
    <citation type="journal article" date="2017" name="PLoS Biol.">
        <title>The sea cucumber genome provides insights into morphological evolution and visceral regeneration.</title>
        <authorList>
            <person name="Zhang X."/>
            <person name="Sun L."/>
            <person name="Yuan J."/>
            <person name="Sun Y."/>
            <person name="Gao Y."/>
            <person name="Zhang L."/>
            <person name="Li S."/>
            <person name="Dai H."/>
            <person name="Hamel J.F."/>
            <person name="Liu C."/>
            <person name="Yu Y."/>
            <person name="Liu S."/>
            <person name="Lin W."/>
            <person name="Guo K."/>
            <person name="Jin S."/>
            <person name="Xu P."/>
            <person name="Storey K.B."/>
            <person name="Huan P."/>
            <person name="Zhang T."/>
            <person name="Zhou Y."/>
            <person name="Zhang J."/>
            <person name="Lin C."/>
            <person name="Li X."/>
            <person name="Xing L."/>
            <person name="Huo D."/>
            <person name="Sun M."/>
            <person name="Wang L."/>
            <person name="Mercier A."/>
            <person name="Li F."/>
            <person name="Yang H."/>
            <person name="Xiang J."/>
        </authorList>
    </citation>
    <scope>NUCLEOTIDE SEQUENCE [LARGE SCALE GENOMIC DNA]</scope>
    <source>
        <strain evidence="7">Shaxun</strain>
        <tissue evidence="7">Muscle</tissue>
    </source>
</reference>
<dbReference type="Proteomes" id="UP000230750">
    <property type="component" value="Unassembled WGS sequence"/>
</dbReference>
<keyword evidence="8" id="KW-1185">Reference proteome</keyword>
<evidence type="ECO:0000313" key="8">
    <source>
        <dbReference type="Proteomes" id="UP000230750"/>
    </source>
</evidence>
<keyword evidence="2 4" id="KW-0238">DNA-binding</keyword>
<evidence type="ECO:0000256" key="5">
    <source>
        <dbReference type="SAM" id="MobiDB-lite"/>
    </source>
</evidence>
<evidence type="ECO:0000256" key="3">
    <source>
        <dbReference type="ARBA" id="ARBA00023242"/>
    </source>
</evidence>
<comment type="caution">
    <text evidence="7">The sequence shown here is derived from an EMBL/GenBank/DDBJ whole genome shotgun (WGS) entry which is preliminary data.</text>
</comment>
<feature type="compositionally biased region" description="Gly residues" evidence="5">
    <location>
        <begin position="7"/>
        <end position="16"/>
    </location>
</feature>
<organism evidence="7 8">
    <name type="scientific">Stichopus japonicus</name>
    <name type="common">Sea cucumber</name>
    <dbReference type="NCBI Taxonomy" id="307972"/>
    <lineage>
        <taxon>Eukaryota</taxon>
        <taxon>Metazoa</taxon>
        <taxon>Echinodermata</taxon>
        <taxon>Eleutherozoa</taxon>
        <taxon>Echinozoa</taxon>
        <taxon>Holothuroidea</taxon>
        <taxon>Aspidochirotacea</taxon>
        <taxon>Aspidochirotida</taxon>
        <taxon>Stichopodidae</taxon>
        <taxon>Apostichopus</taxon>
    </lineage>
</organism>
<dbReference type="Gene3D" id="1.10.30.10">
    <property type="entry name" value="High mobility group box domain"/>
    <property type="match status" value="1"/>
</dbReference>
<keyword evidence="3 4" id="KW-0539">Nucleus</keyword>
<dbReference type="PANTHER" id="PTHR46318">
    <property type="entry name" value="UPSTREAM BINDING TRANSCRIPTION FACTOR"/>
    <property type="match status" value="1"/>
</dbReference>
<dbReference type="AlphaFoldDB" id="A0A2G8JIH9"/>
<feature type="DNA-binding region" description="HMG box" evidence="4">
    <location>
        <begin position="49"/>
        <end position="101"/>
    </location>
</feature>
<dbReference type="EMBL" id="MRZV01001875">
    <property type="protein sequence ID" value="PIK35545.1"/>
    <property type="molecule type" value="Genomic_DNA"/>
</dbReference>
<dbReference type="OrthoDB" id="1919336at2759"/>
<dbReference type="GO" id="GO:0005634">
    <property type="term" value="C:nucleus"/>
    <property type="evidence" value="ECO:0007669"/>
    <property type="project" value="UniProtKB-SubCell"/>
</dbReference>
<name>A0A2G8JIH9_STIJA</name>
<dbReference type="InterPro" id="IPR009071">
    <property type="entry name" value="HMG_box_dom"/>
</dbReference>
<proteinExistence type="predicted"/>
<evidence type="ECO:0000256" key="4">
    <source>
        <dbReference type="PROSITE-ProRule" id="PRU00267"/>
    </source>
</evidence>
<comment type="subcellular location">
    <subcellularLocation>
        <location evidence="1">Nucleus</location>
    </subcellularLocation>
</comment>
<dbReference type="PROSITE" id="PS50118">
    <property type="entry name" value="HMG_BOX_2"/>
    <property type="match status" value="1"/>
</dbReference>
<protein>
    <submittedName>
        <fullName evidence="7">Putative nucleolar transcription factor 1-A-like isoform X4</fullName>
    </submittedName>
</protein>
<evidence type="ECO:0000259" key="6">
    <source>
        <dbReference type="PROSITE" id="PS50118"/>
    </source>
</evidence>
<accession>A0A2G8JIH9</accession>
<dbReference type="GO" id="GO:0003677">
    <property type="term" value="F:DNA binding"/>
    <property type="evidence" value="ECO:0007669"/>
    <property type="project" value="UniProtKB-UniRule"/>
</dbReference>
<dbReference type="SUPFAM" id="SSF47095">
    <property type="entry name" value="HMG-box"/>
    <property type="match status" value="1"/>
</dbReference>
<sequence length="255" mass="28136">MSAAGSKGVGTGGLGGASPPVKDVEGRKYHSAASQLEKALYDKQQGKPTRPPMNGYCLFMKKKMQANGKEWKKLSDKDRMEYDSRRVQAKKEYFESLEKYVLTLPQEEAAKYQSELAASKVPSKSRINIQKELKPSAEGFFILSTGVAGEEQAGGTPGGKRFVQQTEVVEGFRSSQNVWTPPPPTIPEKISVCQIRKLFNGKYASAVGKEHRKMPYTNTSLKVWPWKDCLMDSHYVRLLGMATASCAKSGRSGTT</sequence>
<dbReference type="InterPro" id="IPR036910">
    <property type="entry name" value="HMG_box_dom_sf"/>
</dbReference>
<evidence type="ECO:0000256" key="1">
    <source>
        <dbReference type="ARBA" id="ARBA00004123"/>
    </source>
</evidence>
<evidence type="ECO:0000256" key="2">
    <source>
        <dbReference type="ARBA" id="ARBA00023125"/>
    </source>
</evidence>
<feature type="region of interest" description="Disordered" evidence="5">
    <location>
        <begin position="1"/>
        <end position="55"/>
    </location>
</feature>
<evidence type="ECO:0000313" key="7">
    <source>
        <dbReference type="EMBL" id="PIK35545.1"/>
    </source>
</evidence>
<feature type="domain" description="HMG box" evidence="6">
    <location>
        <begin position="49"/>
        <end position="101"/>
    </location>
</feature>
<gene>
    <name evidence="7" type="ORF">BSL78_27627</name>
</gene>
<dbReference type="InterPro" id="IPR051762">
    <property type="entry name" value="UBF1"/>
</dbReference>